<dbReference type="EMBL" id="ML978232">
    <property type="protein sequence ID" value="KAF2027080.1"/>
    <property type="molecule type" value="Genomic_DNA"/>
</dbReference>
<accession>A0A9P4H4Q4</accession>
<protein>
    <submittedName>
        <fullName evidence="2">Uncharacterized protein</fullName>
    </submittedName>
</protein>
<comment type="caution">
    <text evidence="2">The sequence shown here is derived from an EMBL/GenBank/DDBJ whole genome shotgun (WGS) entry which is preliminary data.</text>
</comment>
<keyword evidence="3" id="KW-1185">Reference proteome</keyword>
<organism evidence="2 3">
    <name type="scientific">Setomelanomma holmii</name>
    <dbReference type="NCBI Taxonomy" id="210430"/>
    <lineage>
        <taxon>Eukaryota</taxon>
        <taxon>Fungi</taxon>
        <taxon>Dikarya</taxon>
        <taxon>Ascomycota</taxon>
        <taxon>Pezizomycotina</taxon>
        <taxon>Dothideomycetes</taxon>
        <taxon>Pleosporomycetidae</taxon>
        <taxon>Pleosporales</taxon>
        <taxon>Pleosporineae</taxon>
        <taxon>Phaeosphaeriaceae</taxon>
        <taxon>Setomelanomma</taxon>
    </lineage>
</organism>
<name>A0A9P4H4Q4_9PLEO</name>
<evidence type="ECO:0000313" key="3">
    <source>
        <dbReference type="Proteomes" id="UP000799777"/>
    </source>
</evidence>
<proteinExistence type="predicted"/>
<dbReference type="AlphaFoldDB" id="A0A9P4H4Q4"/>
<dbReference type="Proteomes" id="UP000799777">
    <property type="component" value="Unassembled WGS sequence"/>
</dbReference>
<gene>
    <name evidence="2" type="ORF">EK21DRAFT_91848</name>
</gene>
<evidence type="ECO:0000256" key="1">
    <source>
        <dbReference type="SAM" id="MobiDB-lite"/>
    </source>
</evidence>
<feature type="compositionally biased region" description="Polar residues" evidence="1">
    <location>
        <begin position="1"/>
        <end position="10"/>
    </location>
</feature>
<feature type="region of interest" description="Disordered" evidence="1">
    <location>
        <begin position="1"/>
        <end position="21"/>
    </location>
</feature>
<evidence type="ECO:0000313" key="2">
    <source>
        <dbReference type="EMBL" id="KAF2027080.1"/>
    </source>
</evidence>
<reference evidence="2" key="1">
    <citation type="journal article" date="2020" name="Stud. Mycol.">
        <title>101 Dothideomycetes genomes: a test case for predicting lifestyles and emergence of pathogens.</title>
        <authorList>
            <person name="Haridas S."/>
            <person name="Albert R."/>
            <person name="Binder M."/>
            <person name="Bloem J."/>
            <person name="Labutti K."/>
            <person name="Salamov A."/>
            <person name="Andreopoulos B."/>
            <person name="Baker S."/>
            <person name="Barry K."/>
            <person name="Bills G."/>
            <person name="Bluhm B."/>
            <person name="Cannon C."/>
            <person name="Castanera R."/>
            <person name="Culley D."/>
            <person name="Daum C."/>
            <person name="Ezra D."/>
            <person name="Gonzalez J."/>
            <person name="Henrissat B."/>
            <person name="Kuo A."/>
            <person name="Liang C."/>
            <person name="Lipzen A."/>
            <person name="Lutzoni F."/>
            <person name="Magnuson J."/>
            <person name="Mondo S."/>
            <person name="Nolan M."/>
            <person name="Ohm R."/>
            <person name="Pangilinan J."/>
            <person name="Park H.-J."/>
            <person name="Ramirez L."/>
            <person name="Alfaro M."/>
            <person name="Sun H."/>
            <person name="Tritt A."/>
            <person name="Yoshinaga Y."/>
            <person name="Zwiers L.-H."/>
            <person name="Turgeon B."/>
            <person name="Goodwin S."/>
            <person name="Spatafora J."/>
            <person name="Crous P."/>
            <person name="Grigoriev I."/>
        </authorList>
    </citation>
    <scope>NUCLEOTIDE SEQUENCE</scope>
    <source>
        <strain evidence="2">CBS 110217</strain>
    </source>
</reference>
<sequence>MACHMATNTAEPAVDNDSTGYPEMMGNAQCNEHFLTAQNHHDFTHVEILSSDEAGSSLKTIARFWLQHGTISRATASSVTLLGIMSRFSLLGQATSIPLDVASVVGALHAMVIRISAHSLLSGAARHGTQAVQALISFVYNAWGLWMVGGGLAAYPTYPLTPVD</sequence>